<evidence type="ECO:0000313" key="1">
    <source>
        <dbReference type="EMBL" id="VAX40506.1"/>
    </source>
</evidence>
<accession>A0A3B1DCD8</accession>
<dbReference type="AlphaFoldDB" id="A0A3B1DCD8"/>
<reference evidence="1" key="1">
    <citation type="submission" date="2018-06" db="EMBL/GenBank/DDBJ databases">
        <authorList>
            <person name="Zhirakovskaya E."/>
        </authorList>
    </citation>
    <scope>NUCLEOTIDE SEQUENCE</scope>
</reference>
<sequence length="227" mass="26022">MGFLQRFLKNNYRDSQQAEGKSSFRSLSEEELETHLGISSYGNFKLTDAIRPSYNLDVIPSAGYRHDYYDDKQTGIRIPVLMAAGSREYLFDLFIDLLDPLGDSVDVVIETSHDENNGSHNDLYREQIDLPVLKSTLYDFEEQFINDGCLGLAVLNPRIPLEVQFDEHKLLIMYGQELKPFEQILGDYNLSENGDMKFITEAEHVHSSSDEFMGSIDQMKFRLGIDD</sequence>
<protein>
    <submittedName>
        <fullName evidence="1">Uncharacterized protein</fullName>
    </submittedName>
</protein>
<name>A0A3B1DCD8_9ZZZZ</name>
<proteinExistence type="predicted"/>
<dbReference type="EMBL" id="UOGL01000450">
    <property type="protein sequence ID" value="VAX40506.1"/>
    <property type="molecule type" value="Genomic_DNA"/>
</dbReference>
<organism evidence="1">
    <name type="scientific">hydrothermal vent metagenome</name>
    <dbReference type="NCBI Taxonomy" id="652676"/>
    <lineage>
        <taxon>unclassified sequences</taxon>
        <taxon>metagenomes</taxon>
        <taxon>ecological metagenomes</taxon>
    </lineage>
</organism>
<gene>
    <name evidence="1" type="ORF">MNBD_PLANCTO02-208</name>
</gene>